<dbReference type="AlphaFoldDB" id="A0AA35V9D9"/>
<feature type="compositionally biased region" description="Acidic residues" evidence="1">
    <location>
        <begin position="75"/>
        <end position="88"/>
    </location>
</feature>
<proteinExistence type="predicted"/>
<feature type="region of interest" description="Disordered" evidence="1">
    <location>
        <begin position="62"/>
        <end position="110"/>
    </location>
</feature>
<reference evidence="2" key="1">
    <citation type="submission" date="2023-04" db="EMBL/GenBank/DDBJ databases">
        <authorList>
            <person name="Vijverberg K."/>
            <person name="Xiong W."/>
            <person name="Schranz E."/>
        </authorList>
    </citation>
    <scope>NUCLEOTIDE SEQUENCE</scope>
</reference>
<keyword evidence="3" id="KW-1185">Reference proteome</keyword>
<evidence type="ECO:0000313" key="2">
    <source>
        <dbReference type="EMBL" id="CAI9267380.1"/>
    </source>
</evidence>
<evidence type="ECO:0000313" key="3">
    <source>
        <dbReference type="Proteomes" id="UP001177003"/>
    </source>
</evidence>
<name>A0AA35V9D9_LACSI</name>
<gene>
    <name evidence="2" type="ORF">LSALG_LOCUS7867</name>
</gene>
<organism evidence="2 3">
    <name type="scientific">Lactuca saligna</name>
    <name type="common">Willowleaf lettuce</name>
    <dbReference type="NCBI Taxonomy" id="75948"/>
    <lineage>
        <taxon>Eukaryota</taxon>
        <taxon>Viridiplantae</taxon>
        <taxon>Streptophyta</taxon>
        <taxon>Embryophyta</taxon>
        <taxon>Tracheophyta</taxon>
        <taxon>Spermatophyta</taxon>
        <taxon>Magnoliopsida</taxon>
        <taxon>eudicotyledons</taxon>
        <taxon>Gunneridae</taxon>
        <taxon>Pentapetalae</taxon>
        <taxon>asterids</taxon>
        <taxon>campanulids</taxon>
        <taxon>Asterales</taxon>
        <taxon>Asteraceae</taxon>
        <taxon>Cichorioideae</taxon>
        <taxon>Cichorieae</taxon>
        <taxon>Lactucinae</taxon>
        <taxon>Lactuca</taxon>
    </lineage>
</organism>
<protein>
    <submittedName>
        <fullName evidence="2">Uncharacterized protein</fullName>
    </submittedName>
</protein>
<accession>A0AA35V9D9</accession>
<dbReference type="Proteomes" id="UP001177003">
    <property type="component" value="Chromosome 1"/>
</dbReference>
<dbReference type="EMBL" id="OX465077">
    <property type="protein sequence ID" value="CAI9267380.1"/>
    <property type="molecule type" value="Genomic_DNA"/>
</dbReference>
<sequence length="177" mass="19745">MVGFCATSSSALAHPDQERLFAGVLSACSPRAPTSEPHTPVPTSHCRVSLISPLLSLSQCDSSARQAMVHTTGPEENEEEGDDDEGEEEPHHASPTGGGSLSRFATPPPYHQQYMDEFQSIHTRLDTYQQDITSLTHNFSTFTTQYARDQERQRKHEADFWAWTQNPSYYPPPPPPF</sequence>
<evidence type="ECO:0000256" key="1">
    <source>
        <dbReference type="SAM" id="MobiDB-lite"/>
    </source>
</evidence>